<dbReference type="Proteomes" id="UP001527099">
    <property type="component" value="Unassembled WGS sequence"/>
</dbReference>
<accession>A0ABT4G9C3</accession>
<keyword evidence="2" id="KW-1185">Reference proteome</keyword>
<sequence length="81" mass="9834">MQVHASDFDRLTALSFIIRSRRGWFIHDGLRKAMLQDFRLRKPQEYQRFLERSMSYLYRHFEGSGSTEERALYLSDLLYLL</sequence>
<protein>
    <submittedName>
        <fullName evidence="1">Uncharacterized protein</fullName>
    </submittedName>
</protein>
<dbReference type="RefSeq" id="WP_029198348.1">
    <property type="nucleotide sequence ID" value="NZ_JAMDMW010000152.1"/>
</dbReference>
<evidence type="ECO:0000313" key="2">
    <source>
        <dbReference type="Proteomes" id="UP001527099"/>
    </source>
</evidence>
<evidence type="ECO:0000313" key="1">
    <source>
        <dbReference type="EMBL" id="MCY9692795.1"/>
    </source>
</evidence>
<proteinExistence type="predicted"/>
<name>A0ABT4G9C3_9BACL</name>
<gene>
    <name evidence="1" type="ORF">M5X19_07775</name>
</gene>
<dbReference type="EMBL" id="JAMDMX010000020">
    <property type="protein sequence ID" value="MCY9692795.1"/>
    <property type="molecule type" value="Genomic_DNA"/>
</dbReference>
<organism evidence="1 2">
    <name type="scientific">Paenibacillus alginolyticus</name>
    <dbReference type="NCBI Taxonomy" id="59839"/>
    <lineage>
        <taxon>Bacteria</taxon>
        <taxon>Bacillati</taxon>
        <taxon>Bacillota</taxon>
        <taxon>Bacilli</taxon>
        <taxon>Bacillales</taxon>
        <taxon>Paenibacillaceae</taxon>
        <taxon>Paenibacillus</taxon>
    </lineage>
</organism>
<comment type="caution">
    <text evidence="1">The sequence shown here is derived from an EMBL/GenBank/DDBJ whole genome shotgun (WGS) entry which is preliminary data.</text>
</comment>
<reference evidence="1 2" key="1">
    <citation type="submission" date="2022-05" db="EMBL/GenBank/DDBJ databases">
        <title>Genome Sequencing of Bee-Associated Microbes.</title>
        <authorList>
            <person name="Dunlap C."/>
        </authorList>
    </citation>
    <scope>NUCLEOTIDE SEQUENCE [LARGE SCALE GENOMIC DNA]</scope>
    <source>
        <strain evidence="1 2">NRRL B-14421</strain>
    </source>
</reference>